<evidence type="ECO:0000313" key="4">
    <source>
        <dbReference type="Proteomes" id="UP000441754"/>
    </source>
</evidence>
<protein>
    <recommendedName>
        <fullName evidence="5">EamA family transporter</fullName>
    </recommendedName>
</protein>
<dbReference type="EMBL" id="WJXZ01000001">
    <property type="protein sequence ID" value="MRS60059.1"/>
    <property type="molecule type" value="Genomic_DNA"/>
</dbReference>
<keyword evidence="4" id="KW-1185">Reference proteome</keyword>
<accession>A0A7K0EDY4</accession>
<organism evidence="3 4">
    <name type="scientific">Larkinella terrae</name>
    <dbReference type="NCBI Taxonomy" id="2025311"/>
    <lineage>
        <taxon>Bacteria</taxon>
        <taxon>Pseudomonadati</taxon>
        <taxon>Bacteroidota</taxon>
        <taxon>Cytophagia</taxon>
        <taxon>Cytophagales</taxon>
        <taxon>Spirosomataceae</taxon>
        <taxon>Larkinella</taxon>
    </lineage>
</organism>
<dbReference type="Gene3D" id="1.10.3730.20">
    <property type="match status" value="1"/>
</dbReference>
<gene>
    <name evidence="3" type="ORF">GJJ30_02050</name>
</gene>
<evidence type="ECO:0000256" key="1">
    <source>
        <dbReference type="RuleBase" id="RU003942"/>
    </source>
</evidence>
<sequence>MKQSFVAWFSLVGAAFCEMGWTYSVKFLQVNELKTLRWATFYRLDGGLPILGPWLAYFVFGVANTVLLALAMRTITTSTAFAVWMALSLIFTKLVDVFWLKSNWTWPELCFMGLILIGVVGLKAVNVS</sequence>
<comment type="caution">
    <text evidence="3">The sequence shown here is derived from an EMBL/GenBank/DDBJ whole genome shotgun (WGS) entry which is preliminary data.</text>
</comment>
<feature type="transmembrane region" description="Helical" evidence="2">
    <location>
        <begin position="54"/>
        <end position="72"/>
    </location>
</feature>
<dbReference type="Proteomes" id="UP000441754">
    <property type="component" value="Unassembled WGS sequence"/>
</dbReference>
<dbReference type="InterPro" id="IPR045324">
    <property type="entry name" value="Small_multidrug_res"/>
</dbReference>
<keyword evidence="2" id="KW-1133">Transmembrane helix</keyword>
<dbReference type="OrthoDB" id="21828at2"/>
<dbReference type="RefSeq" id="WP_154172633.1">
    <property type="nucleotide sequence ID" value="NZ_WJXZ01000001.1"/>
</dbReference>
<dbReference type="InterPro" id="IPR037185">
    <property type="entry name" value="EmrE-like"/>
</dbReference>
<dbReference type="AlphaFoldDB" id="A0A7K0EDY4"/>
<name>A0A7K0EDY4_9BACT</name>
<comment type="subcellular location">
    <subcellularLocation>
        <location evidence="1">Cell membrane</location>
        <topology evidence="1">Multi-pass membrane protein</topology>
    </subcellularLocation>
</comment>
<keyword evidence="2" id="KW-0472">Membrane</keyword>
<evidence type="ECO:0000256" key="2">
    <source>
        <dbReference type="SAM" id="Phobius"/>
    </source>
</evidence>
<evidence type="ECO:0008006" key="5">
    <source>
        <dbReference type="Google" id="ProtNLM"/>
    </source>
</evidence>
<proteinExistence type="inferred from homology"/>
<dbReference type="GO" id="GO:0005886">
    <property type="term" value="C:plasma membrane"/>
    <property type="evidence" value="ECO:0007669"/>
    <property type="project" value="UniProtKB-SubCell"/>
</dbReference>
<dbReference type="GO" id="GO:0022857">
    <property type="term" value="F:transmembrane transporter activity"/>
    <property type="evidence" value="ECO:0007669"/>
    <property type="project" value="InterPro"/>
</dbReference>
<feature type="transmembrane region" description="Helical" evidence="2">
    <location>
        <begin position="106"/>
        <end position="125"/>
    </location>
</feature>
<dbReference type="Pfam" id="PF00893">
    <property type="entry name" value="Multi_Drug_Res"/>
    <property type="match status" value="1"/>
</dbReference>
<keyword evidence="1 2" id="KW-0812">Transmembrane</keyword>
<reference evidence="3 4" key="1">
    <citation type="journal article" date="2018" name="Antonie Van Leeuwenhoek">
        <title>Larkinella terrae sp. nov., isolated from soil on Jeju Island, South Korea.</title>
        <authorList>
            <person name="Ten L.N."/>
            <person name="Jeon J."/>
            <person name="Park S.J."/>
            <person name="Park S."/>
            <person name="Lee S.Y."/>
            <person name="Kim M.K."/>
            <person name="Jung H.Y."/>
        </authorList>
    </citation>
    <scope>NUCLEOTIDE SEQUENCE [LARGE SCALE GENOMIC DNA]</scope>
    <source>
        <strain evidence="3 4">KCTC 52001</strain>
    </source>
</reference>
<comment type="similarity">
    <text evidence="1">Belongs to the drug/metabolite transporter (DMT) superfamily. Small multidrug resistance (SMR) (TC 2.A.7.1) family.</text>
</comment>
<feature type="transmembrane region" description="Helical" evidence="2">
    <location>
        <begin position="79"/>
        <end position="100"/>
    </location>
</feature>
<dbReference type="SUPFAM" id="SSF103481">
    <property type="entry name" value="Multidrug resistance efflux transporter EmrE"/>
    <property type="match status" value="1"/>
</dbReference>
<evidence type="ECO:0000313" key="3">
    <source>
        <dbReference type="EMBL" id="MRS60059.1"/>
    </source>
</evidence>